<evidence type="ECO:0000313" key="1">
    <source>
        <dbReference type="EMBL" id="OCF30426.1"/>
    </source>
</evidence>
<keyword evidence="2" id="KW-1185">Reference proteome</keyword>
<reference evidence="1 2" key="1">
    <citation type="submission" date="2013-07" db="EMBL/GenBank/DDBJ databases">
        <title>The Genome Sequence of Cryptococcus heveanensis BCC8398.</title>
        <authorList>
            <consortium name="The Broad Institute Genome Sequencing Platform"/>
            <person name="Cuomo C."/>
            <person name="Litvintseva A."/>
            <person name="Chen Y."/>
            <person name="Heitman J."/>
            <person name="Sun S."/>
            <person name="Springer D."/>
            <person name="Dromer F."/>
            <person name="Young S.K."/>
            <person name="Zeng Q."/>
            <person name="Gargeya S."/>
            <person name="Fitzgerald M."/>
            <person name="Abouelleil A."/>
            <person name="Alvarado L."/>
            <person name="Berlin A.M."/>
            <person name="Chapman S.B."/>
            <person name="Dewar J."/>
            <person name="Goldberg J."/>
            <person name="Griggs A."/>
            <person name="Gujja S."/>
            <person name="Hansen M."/>
            <person name="Howarth C."/>
            <person name="Imamovic A."/>
            <person name="Larimer J."/>
            <person name="McCowan C."/>
            <person name="Murphy C."/>
            <person name="Pearson M."/>
            <person name="Priest M."/>
            <person name="Roberts A."/>
            <person name="Saif S."/>
            <person name="Shea T."/>
            <person name="Sykes S."/>
            <person name="Wortman J."/>
            <person name="Nusbaum C."/>
            <person name="Birren B."/>
        </authorList>
    </citation>
    <scope>NUCLEOTIDE SEQUENCE [LARGE SCALE GENOMIC DNA]</scope>
    <source>
        <strain evidence="1 2">BCC8398</strain>
    </source>
</reference>
<dbReference type="Proteomes" id="UP000092666">
    <property type="component" value="Unassembled WGS sequence"/>
</dbReference>
<dbReference type="AlphaFoldDB" id="A0A1B9GHE0"/>
<protein>
    <submittedName>
        <fullName evidence="1">Uncharacterized protein</fullName>
    </submittedName>
</protein>
<dbReference type="EMBL" id="KV700150">
    <property type="protein sequence ID" value="OCF30426.1"/>
    <property type="molecule type" value="Genomic_DNA"/>
</dbReference>
<accession>A0A1B9GHE0</accession>
<name>A0A1B9GHE0_9TREE</name>
<reference evidence="2" key="2">
    <citation type="submission" date="2013-12" db="EMBL/GenBank/DDBJ databases">
        <title>Evolution of pathogenesis and genome organization in the Tremellales.</title>
        <authorList>
            <person name="Cuomo C."/>
            <person name="Litvintseva A."/>
            <person name="Heitman J."/>
            <person name="Chen Y."/>
            <person name="Sun S."/>
            <person name="Springer D."/>
            <person name="Dromer F."/>
            <person name="Young S."/>
            <person name="Zeng Q."/>
            <person name="Chapman S."/>
            <person name="Gujja S."/>
            <person name="Saif S."/>
            <person name="Birren B."/>
        </authorList>
    </citation>
    <scope>NUCLEOTIDE SEQUENCE [LARGE SCALE GENOMIC DNA]</scope>
    <source>
        <strain evidence="2">BCC8398</strain>
    </source>
</reference>
<evidence type="ECO:0000313" key="2">
    <source>
        <dbReference type="Proteomes" id="UP000092666"/>
    </source>
</evidence>
<proteinExistence type="predicted"/>
<dbReference type="OrthoDB" id="2564212at2759"/>
<organism evidence="1 2">
    <name type="scientific">Kwoniella heveanensis BCC8398</name>
    <dbReference type="NCBI Taxonomy" id="1296120"/>
    <lineage>
        <taxon>Eukaryota</taxon>
        <taxon>Fungi</taxon>
        <taxon>Dikarya</taxon>
        <taxon>Basidiomycota</taxon>
        <taxon>Agaricomycotina</taxon>
        <taxon>Tremellomycetes</taxon>
        <taxon>Tremellales</taxon>
        <taxon>Cryptococcaceae</taxon>
        <taxon>Kwoniella</taxon>
    </lineage>
</organism>
<sequence>MIREADFYQAAYEASKPYILNIGKQLEDRHGFRALEESHVACLLPSSTALTLTATTSIVAHPTFRNDMETIARSDADARAPNSTESGTLDEIPRAHRRAANGKQDGNAAEMNVISRIDAWRLTSRTDEDSGGAVVVASSSAPLEEEAEGKLIEIEVCVEIEDVSSRMSTPNPQWLNKNEDMLRETVGCSYFRRLRELAIAE</sequence>
<gene>
    <name evidence="1" type="ORF">I316_07954</name>
</gene>